<dbReference type="InterPro" id="IPR006671">
    <property type="entry name" value="Cyclin_N"/>
</dbReference>
<keyword evidence="7" id="KW-1185">Reference proteome</keyword>
<dbReference type="STRING" id="6832.A0A553NXM4"/>
<evidence type="ECO:0000313" key="7">
    <source>
        <dbReference type="Proteomes" id="UP000318571"/>
    </source>
</evidence>
<dbReference type="InterPro" id="IPR039361">
    <property type="entry name" value="Cyclin"/>
</dbReference>
<evidence type="ECO:0000313" key="6">
    <source>
        <dbReference type="EMBL" id="TRY70176.1"/>
    </source>
</evidence>
<dbReference type="PANTHER" id="PTHR10177">
    <property type="entry name" value="CYCLINS"/>
    <property type="match status" value="1"/>
</dbReference>
<evidence type="ECO:0008006" key="8">
    <source>
        <dbReference type="Google" id="ProtNLM"/>
    </source>
</evidence>
<name>A0A553NXM4_TIGCA</name>
<dbReference type="Pfam" id="PF00134">
    <property type="entry name" value="Cyclin_N"/>
    <property type="match status" value="1"/>
</dbReference>
<feature type="region of interest" description="Disordered" evidence="3">
    <location>
        <begin position="283"/>
        <end position="332"/>
    </location>
</feature>
<dbReference type="SMART" id="SM00385">
    <property type="entry name" value="CYCLIN"/>
    <property type="match status" value="2"/>
</dbReference>
<dbReference type="Pfam" id="PF02984">
    <property type="entry name" value="Cyclin_C"/>
    <property type="match status" value="1"/>
</dbReference>
<comment type="similarity">
    <text evidence="2">Belongs to the cyclin family.</text>
</comment>
<dbReference type="Proteomes" id="UP000318571">
    <property type="component" value="Chromosome 9"/>
</dbReference>
<dbReference type="InterPro" id="IPR004367">
    <property type="entry name" value="Cyclin_C-dom"/>
</dbReference>
<evidence type="ECO:0000256" key="1">
    <source>
        <dbReference type="ARBA" id="ARBA00023127"/>
    </source>
</evidence>
<dbReference type="SUPFAM" id="SSF47954">
    <property type="entry name" value="Cyclin-like"/>
    <property type="match status" value="2"/>
</dbReference>
<dbReference type="EMBL" id="VCGU01000009">
    <property type="protein sequence ID" value="TRY70176.1"/>
    <property type="molecule type" value="Genomic_DNA"/>
</dbReference>
<feature type="domain" description="Cyclin-like" evidence="4">
    <location>
        <begin position="172"/>
        <end position="259"/>
    </location>
</feature>
<evidence type="ECO:0000256" key="2">
    <source>
        <dbReference type="RuleBase" id="RU000383"/>
    </source>
</evidence>
<dbReference type="InterPro" id="IPR036915">
    <property type="entry name" value="Cyclin-like_sf"/>
</dbReference>
<gene>
    <name evidence="6" type="ORF">TCAL_02789</name>
</gene>
<dbReference type="AlphaFoldDB" id="A0A553NXM4"/>
<comment type="caution">
    <text evidence="6">The sequence shown here is derived from an EMBL/GenBank/DDBJ whole genome shotgun (WGS) entry which is preliminary data.</text>
</comment>
<keyword evidence="1 2" id="KW-0195">Cyclin</keyword>
<sequence>MSRDIPVPIRTCSPEDDHLELSLRENYAQDLLGSLRAKEASQVHPTKGSPQMTSRRRLVDRIGVCVEHFQLTRDTNHLAVRILDCFMSGHNIPDNLCGDVAMAALSLASKMEEREGMIPKIRVLKKHMCDEGECHVTFLYLEVKILAYFDWRMSMVTCAHFINLLAPLTTDEYVWNEHSNVNLPSGAFEENFWEFIHYFMDISVQDQHLIRVRPSLMASSILYCARVTYELHPLWPTVLIVATQHSEGDFQHVVRRLLQTFNASRQIEENSAVNLQETLPEIHPETHPKTHPETHPETHPKTEPGKKRRKLDPAPSSDVDDNETLNYLGNDY</sequence>
<accession>A0A553NXM4</accession>
<proteinExistence type="inferred from homology"/>
<dbReference type="CDD" id="cd20529">
    <property type="entry name" value="CYCLIN_CCNJ-like_rpt2"/>
    <property type="match status" value="1"/>
</dbReference>
<evidence type="ECO:0000259" key="5">
    <source>
        <dbReference type="SMART" id="SM01332"/>
    </source>
</evidence>
<dbReference type="InterPro" id="IPR013763">
    <property type="entry name" value="Cyclin-like_dom"/>
</dbReference>
<dbReference type="OMA" id="WDLCLPT"/>
<feature type="domain" description="Cyclin C-terminal" evidence="5">
    <location>
        <begin position="156"/>
        <end position="282"/>
    </location>
</feature>
<protein>
    <recommendedName>
        <fullName evidence="8">Cyclin-like domain-containing protein</fullName>
    </recommendedName>
</protein>
<organism evidence="6 7">
    <name type="scientific">Tigriopus californicus</name>
    <name type="common">Marine copepod</name>
    <dbReference type="NCBI Taxonomy" id="6832"/>
    <lineage>
        <taxon>Eukaryota</taxon>
        <taxon>Metazoa</taxon>
        <taxon>Ecdysozoa</taxon>
        <taxon>Arthropoda</taxon>
        <taxon>Crustacea</taxon>
        <taxon>Multicrustacea</taxon>
        <taxon>Hexanauplia</taxon>
        <taxon>Copepoda</taxon>
        <taxon>Harpacticoida</taxon>
        <taxon>Harpacticidae</taxon>
        <taxon>Tigriopus</taxon>
    </lineage>
</organism>
<dbReference type="SMART" id="SM01332">
    <property type="entry name" value="Cyclin_C"/>
    <property type="match status" value="1"/>
</dbReference>
<evidence type="ECO:0000259" key="4">
    <source>
        <dbReference type="SMART" id="SM00385"/>
    </source>
</evidence>
<feature type="compositionally biased region" description="Basic and acidic residues" evidence="3">
    <location>
        <begin position="283"/>
        <end position="305"/>
    </location>
</feature>
<dbReference type="Gene3D" id="1.10.472.10">
    <property type="entry name" value="Cyclin-like"/>
    <property type="match status" value="2"/>
</dbReference>
<feature type="domain" description="Cyclin-like" evidence="4">
    <location>
        <begin position="60"/>
        <end position="147"/>
    </location>
</feature>
<evidence type="ECO:0000256" key="3">
    <source>
        <dbReference type="SAM" id="MobiDB-lite"/>
    </source>
</evidence>
<reference evidence="6 7" key="1">
    <citation type="journal article" date="2018" name="Nat. Ecol. Evol.">
        <title>Genomic signatures of mitonuclear coevolution across populations of Tigriopus californicus.</title>
        <authorList>
            <person name="Barreto F.S."/>
            <person name="Watson E.T."/>
            <person name="Lima T.G."/>
            <person name="Willett C.S."/>
            <person name="Edmands S."/>
            <person name="Li W."/>
            <person name="Burton R.S."/>
        </authorList>
    </citation>
    <scope>NUCLEOTIDE SEQUENCE [LARGE SCALE GENOMIC DNA]</scope>
    <source>
        <strain evidence="6 7">San Diego</strain>
    </source>
</reference>